<dbReference type="InterPro" id="IPR000792">
    <property type="entry name" value="Tscrpt_reg_LuxR_C"/>
</dbReference>
<evidence type="ECO:0000256" key="2">
    <source>
        <dbReference type="ARBA" id="ARBA00023015"/>
    </source>
</evidence>
<dbReference type="InterPro" id="IPR011006">
    <property type="entry name" value="CheY-like_superfamily"/>
</dbReference>
<dbReference type="RefSeq" id="WP_184582522.1">
    <property type="nucleotide sequence ID" value="NZ_JACHJT010000001.1"/>
</dbReference>
<dbReference type="Pfam" id="PF00072">
    <property type="entry name" value="Response_reg"/>
    <property type="match status" value="1"/>
</dbReference>
<keyword evidence="9" id="KW-1185">Reference proteome</keyword>
<evidence type="ECO:0000256" key="1">
    <source>
        <dbReference type="ARBA" id="ARBA00022553"/>
    </source>
</evidence>
<dbReference type="PROSITE" id="PS00622">
    <property type="entry name" value="HTH_LUXR_1"/>
    <property type="match status" value="1"/>
</dbReference>
<dbReference type="InterPro" id="IPR039420">
    <property type="entry name" value="WalR-like"/>
</dbReference>
<sequence length="213" mass="23485">MIRVLIADDEPLARRGLRAVVDSEPDLEVIGEADDGVTVIEAARRMRPDVVLMDIRMPRVDGIRATQLLENAAAAPAVLVVTTFENDDYVYQALRAGARGFLLKRANADQYVDAIRTVHRGDSLLFPTAVRNLVGSYGTLGNASLQRANLTEREQHVLRLMARGLSNTEIADELVLSVETIKTHVRSVLAKLQARDRIQAVITAYESGFVPLR</sequence>
<dbReference type="GO" id="GO:0003677">
    <property type="term" value="F:DNA binding"/>
    <property type="evidence" value="ECO:0007669"/>
    <property type="project" value="UniProtKB-KW"/>
</dbReference>
<dbReference type="AlphaFoldDB" id="A0A7W7RN05"/>
<evidence type="ECO:0000313" key="8">
    <source>
        <dbReference type="EMBL" id="MBB4934451.1"/>
    </source>
</evidence>
<dbReference type="SMART" id="SM00421">
    <property type="entry name" value="HTH_LUXR"/>
    <property type="match status" value="1"/>
</dbReference>
<name>A0A7W7RN05_9ACTN</name>
<evidence type="ECO:0000256" key="5">
    <source>
        <dbReference type="PROSITE-ProRule" id="PRU00169"/>
    </source>
</evidence>
<dbReference type="SUPFAM" id="SSF52172">
    <property type="entry name" value="CheY-like"/>
    <property type="match status" value="1"/>
</dbReference>
<evidence type="ECO:0000259" key="7">
    <source>
        <dbReference type="PROSITE" id="PS50110"/>
    </source>
</evidence>
<dbReference type="Proteomes" id="UP000523007">
    <property type="component" value="Unassembled WGS sequence"/>
</dbReference>
<dbReference type="PROSITE" id="PS50110">
    <property type="entry name" value="RESPONSE_REGULATORY"/>
    <property type="match status" value="1"/>
</dbReference>
<dbReference type="EMBL" id="JACHJT010000001">
    <property type="protein sequence ID" value="MBB4934451.1"/>
    <property type="molecule type" value="Genomic_DNA"/>
</dbReference>
<proteinExistence type="predicted"/>
<evidence type="ECO:0000256" key="4">
    <source>
        <dbReference type="ARBA" id="ARBA00023163"/>
    </source>
</evidence>
<evidence type="ECO:0000259" key="6">
    <source>
        <dbReference type="PROSITE" id="PS50043"/>
    </source>
</evidence>
<gene>
    <name evidence="8" type="ORF">F4561_005271</name>
</gene>
<dbReference type="InterPro" id="IPR001789">
    <property type="entry name" value="Sig_transdc_resp-reg_receiver"/>
</dbReference>
<dbReference type="GO" id="GO:0006355">
    <property type="term" value="P:regulation of DNA-templated transcription"/>
    <property type="evidence" value="ECO:0007669"/>
    <property type="project" value="InterPro"/>
</dbReference>
<comment type="caution">
    <text evidence="8">The sequence shown here is derived from an EMBL/GenBank/DDBJ whole genome shotgun (WGS) entry which is preliminary data.</text>
</comment>
<dbReference type="Pfam" id="PF00196">
    <property type="entry name" value="GerE"/>
    <property type="match status" value="1"/>
</dbReference>
<dbReference type="GO" id="GO:0000160">
    <property type="term" value="P:phosphorelay signal transduction system"/>
    <property type="evidence" value="ECO:0007669"/>
    <property type="project" value="InterPro"/>
</dbReference>
<feature type="domain" description="Response regulatory" evidence="7">
    <location>
        <begin position="3"/>
        <end position="119"/>
    </location>
</feature>
<dbReference type="InterPro" id="IPR058245">
    <property type="entry name" value="NreC/VraR/RcsB-like_REC"/>
</dbReference>
<feature type="domain" description="HTH luxR-type" evidence="6">
    <location>
        <begin position="142"/>
        <end position="208"/>
    </location>
</feature>
<keyword evidence="4" id="KW-0804">Transcription</keyword>
<dbReference type="SUPFAM" id="SSF46894">
    <property type="entry name" value="C-terminal effector domain of the bipartite response regulators"/>
    <property type="match status" value="1"/>
</dbReference>
<accession>A0A7W7RN05</accession>
<dbReference type="Gene3D" id="3.40.50.2300">
    <property type="match status" value="1"/>
</dbReference>
<dbReference type="SMART" id="SM00448">
    <property type="entry name" value="REC"/>
    <property type="match status" value="1"/>
</dbReference>
<keyword evidence="3 8" id="KW-0238">DNA-binding</keyword>
<evidence type="ECO:0000256" key="3">
    <source>
        <dbReference type="ARBA" id="ARBA00023125"/>
    </source>
</evidence>
<organism evidence="8 9">
    <name type="scientific">Lipingzhangella halophila</name>
    <dbReference type="NCBI Taxonomy" id="1783352"/>
    <lineage>
        <taxon>Bacteria</taxon>
        <taxon>Bacillati</taxon>
        <taxon>Actinomycetota</taxon>
        <taxon>Actinomycetes</taxon>
        <taxon>Streptosporangiales</taxon>
        <taxon>Nocardiopsidaceae</taxon>
        <taxon>Lipingzhangella</taxon>
    </lineage>
</organism>
<reference evidence="8 9" key="1">
    <citation type="submission" date="2020-08" db="EMBL/GenBank/DDBJ databases">
        <title>Sequencing the genomes of 1000 actinobacteria strains.</title>
        <authorList>
            <person name="Klenk H.-P."/>
        </authorList>
    </citation>
    <scope>NUCLEOTIDE SEQUENCE [LARGE SCALE GENOMIC DNA]</scope>
    <source>
        <strain evidence="8 9">DSM 102030</strain>
    </source>
</reference>
<dbReference type="PANTHER" id="PTHR43214">
    <property type="entry name" value="TWO-COMPONENT RESPONSE REGULATOR"/>
    <property type="match status" value="1"/>
</dbReference>
<dbReference type="PROSITE" id="PS50043">
    <property type="entry name" value="HTH_LUXR_2"/>
    <property type="match status" value="1"/>
</dbReference>
<dbReference type="PRINTS" id="PR00038">
    <property type="entry name" value="HTHLUXR"/>
</dbReference>
<dbReference type="InterPro" id="IPR016032">
    <property type="entry name" value="Sig_transdc_resp-reg_C-effctor"/>
</dbReference>
<dbReference type="CDD" id="cd06170">
    <property type="entry name" value="LuxR_C_like"/>
    <property type="match status" value="1"/>
</dbReference>
<dbReference type="PANTHER" id="PTHR43214:SF24">
    <property type="entry name" value="TRANSCRIPTIONAL REGULATORY PROTEIN NARL-RELATED"/>
    <property type="match status" value="1"/>
</dbReference>
<keyword evidence="1 5" id="KW-0597">Phosphoprotein</keyword>
<feature type="modified residue" description="4-aspartylphosphate" evidence="5">
    <location>
        <position position="54"/>
    </location>
</feature>
<dbReference type="CDD" id="cd17535">
    <property type="entry name" value="REC_NarL-like"/>
    <property type="match status" value="1"/>
</dbReference>
<protein>
    <submittedName>
        <fullName evidence="8">DNA-binding NarL/FixJ family response regulator</fullName>
    </submittedName>
</protein>
<evidence type="ECO:0000313" key="9">
    <source>
        <dbReference type="Proteomes" id="UP000523007"/>
    </source>
</evidence>
<keyword evidence="2" id="KW-0805">Transcription regulation</keyword>